<dbReference type="SMART" id="SM00490">
    <property type="entry name" value="HELICc"/>
    <property type="match status" value="1"/>
</dbReference>
<dbReference type="InterPro" id="IPR014001">
    <property type="entry name" value="Helicase_ATP-bd"/>
</dbReference>
<dbReference type="CDD" id="cd18793">
    <property type="entry name" value="SF2_C_SNF"/>
    <property type="match status" value="1"/>
</dbReference>
<dbReference type="GO" id="GO:0005524">
    <property type="term" value="F:ATP binding"/>
    <property type="evidence" value="ECO:0007669"/>
    <property type="project" value="UniProtKB-KW"/>
</dbReference>
<dbReference type="InterPro" id="IPR038718">
    <property type="entry name" value="SNF2-like_sf"/>
</dbReference>
<evidence type="ECO:0000313" key="9">
    <source>
        <dbReference type="Proteomes" id="UP001273209"/>
    </source>
</evidence>
<feature type="compositionally biased region" description="Basic residues" evidence="5">
    <location>
        <begin position="258"/>
        <end position="287"/>
    </location>
</feature>
<keyword evidence="2" id="KW-0378">Hydrolase</keyword>
<dbReference type="InterPro" id="IPR027417">
    <property type="entry name" value="P-loop_NTPase"/>
</dbReference>
<feature type="compositionally biased region" description="Basic and acidic residues" evidence="5">
    <location>
        <begin position="210"/>
        <end position="243"/>
    </location>
</feature>
<comment type="caution">
    <text evidence="8">The sequence shown here is derived from an EMBL/GenBank/DDBJ whole genome shotgun (WGS) entry which is preliminary data.</text>
</comment>
<feature type="compositionally biased region" description="Basic and acidic residues" evidence="5">
    <location>
        <begin position="1123"/>
        <end position="1137"/>
    </location>
</feature>
<dbReference type="EMBL" id="JAWRVG010000029">
    <property type="protein sequence ID" value="KAK4069579.1"/>
    <property type="molecule type" value="Genomic_DNA"/>
</dbReference>
<keyword evidence="3" id="KW-0347">Helicase</keyword>
<feature type="region of interest" description="Disordered" evidence="5">
    <location>
        <begin position="110"/>
        <end position="324"/>
    </location>
</feature>
<dbReference type="Gene3D" id="3.40.50.10810">
    <property type="entry name" value="Tandem AAA-ATPase domain"/>
    <property type="match status" value="1"/>
</dbReference>
<dbReference type="GO" id="GO:0006281">
    <property type="term" value="P:DNA repair"/>
    <property type="evidence" value="ECO:0007669"/>
    <property type="project" value="TreeGrafter"/>
</dbReference>
<dbReference type="Pfam" id="PF00176">
    <property type="entry name" value="SNF2-rel_dom"/>
    <property type="match status" value="1"/>
</dbReference>
<keyword evidence="1" id="KW-0547">Nucleotide-binding</keyword>
<proteinExistence type="predicted"/>
<evidence type="ECO:0000259" key="7">
    <source>
        <dbReference type="PROSITE" id="PS51194"/>
    </source>
</evidence>
<feature type="compositionally biased region" description="Acidic residues" evidence="5">
    <location>
        <begin position="698"/>
        <end position="708"/>
    </location>
</feature>
<dbReference type="PANTHER" id="PTHR45626">
    <property type="entry name" value="TRANSCRIPTION TERMINATION FACTOR 2-RELATED"/>
    <property type="match status" value="1"/>
</dbReference>
<dbReference type="SMART" id="SM00487">
    <property type="entry name" value="DEXDc"/>
    <property type="match status" value="1"/>
</dbReference>
<feature type="compositionally biased region" description="Polar residues" evidence="5">
    <location>
        <begin position="110"/>
        <end position="136"/>
    </location>
</feature>
<dbReference type="GO" id="GO:0016787">
    <property type="term" value="F:hydrolase activity"/>
    <property type="evidence" value="ECO:0007669"/>
    <property type="project" value="UniProtKB-KW"/>
</dbReference>
<evidence type="ECO:0000256" key="4">
    <source>
        <dbReference type="ARBA" id="ARBA00022840"/>
    </source>
</evidence>
<feature type="compositionally biased region" description="Basic and acidic residues" evidence="5">
    <location>
        <begin position="10"/>
        <end position="34"/>
    </location>
</feature>
<dbReference type="PANTHER" id="PTHR45626:SF17">
    <property type="entry name" value="HELICASE-LIKE TRANSCRIPTION FACTOR"/>
    <property type="match status" value="1"/>
</dbReference>
<dbReference type="InterPro" id="IPR001650">
    <property type="entry name" value="Helicase_C-like"/>
</dbReference>
<dbReference type="GO" id="GO:0008094">
    <property type="term" value="F:ATP-dependent activity, acting on DNA"/>
    <property type="evidence" value="ECO:0007669"/>
    <property type="project" value="TreeGrafter"/>
</dbReference>
<feature type="compositionally biased region" description="Basic and acidic residues" evidence="5">
    <location>
        <begin position="66"/>
        <end position="79"/>
    </location>
</feature>
<evidence type="ECO:0000313" key="8">
    <source>
        <dbReference type="EMBL" id="KAK4069579.1"/>
    </source>
</evidence>
<dbReference type="InterPro" id="IPR050628">
    <property type="entry name" value="SNF2_RAD54_helicase_TF"/>
</dbReference>
<dbReference type="Proteomes" id="UP001273209">
    <property type="component" value="Unassembled WGS sequence"/>
</dbReference>
<evidence type="ECO:0000256" key="5">
    <source>
        <dbReference type="SAM" id="MobiDB-lite"/>
    </source>
</evidence>
<feature type="compositionally biased region" description="Basic and acidic residues" evidence="5">
    <location>
        <begin position="1105"/>
        <end position="1116"/>
    </location>
</feature>
<feature type="compositionally biased region" description="Polar residues" evidence="5">
    <location>
        <begin position="171"/>
        <end position="198"/>
    </location>
</feature>
<dbReference type="AlphaFoldDB" id="A0AAE1ICT3"/>
<protein>
    <submittedName>
        <fullName evidence="8">Uncharacterized protein</fullName>
    </submittedName>
</protein>
<name>A0AAE1ICT3_9HYPO</name>
<keyword evidence="4" id="KW-0067">ATP-binding</keyword>
<dbReference type="RefSeq" id="XP_062754075.1">
    <property type="nucleotide sequence ID" value="XM_062901691.1"/>
</dbReference>
<feature type="region of interest" description="Disordered" evidence="5">
    <location>
        <begin position="1"/>
        <end position="97"/>
    </location>
</feature>
<dbReference type="PROSITE" id="PS51192">
    <property type="entry name" value="HELICASE_ATP_BIND_1"/>
    <property type="match status" value="1"/>
</dbReference>
<gene>
    <name evidence="8" type="ORF">Triagg1_7003</name>
</gene>
<reference evidence="8" key="1">
    <citation type="submission" date="2023-11" db="EMBL/GenBank/DDBJ databases">
        <title>The genome sequences of three competitors of mushroom-forming fungi.</title>
        <authorList>
            <person name="Beijen E."/>
            <person name="Ohm R.A."/>
        </authorList>
    </citation>
    <scope>NUCLEOTIDE SEQUENCE</scope>
    <source>
        <strain evidence="8">CBS 100526</strain>
    </source>
</reference>
<evidence type="ECO:0000259" key="6">
    <source>
        <dbReference type="PROSITE" id="PS51192"/>
    </source>
</evidence>
<dbReference type="GeneID" id="87921596"/>
<organism evidence="8 9">
    <name type="scientific">Trichoderma aggressivum f. europaeum</name>
    <dbReference type="NCBI Taxonomy" id="173218"/>
    <lineage>
        <taxon>Eukaryota</taxon>
        <taxon>Fungi</taxon>
        <taxon>Dikarya</taxon>
        <taxon>Ascomycota</taxon>
        <taxon>Pezizomycotina</taxon>
        <taxon>Sordariomycetes</taxon>
        <taxon>Hypocreomycetidae</taxon>
        <taxon>Hypocreales</taxon>
        <taxon>Hypocreaceae</taxon>
        <taxon>Trichoderma</taxon>
    </lineage>
</organism>
<dbReference type="Pfam" id="PF00271">
    <property type="entry name" value="Helicase_C"/>
    <property type="match status" value="1"/>
</dbReference>
<dbReference type="PROSITE" id="PS51194">
    <property type="entry name" value="HELICASE_CTER"/>
    <property type="match status" value="1"/>
</dbReference>
<sequence length="1137" mass="128385">MSSSPSRAPSEAKKRREKSSKKSKEAKRESHGLAESEAPVIKTETDDNGETQSASNPNRGMFARFMRQEASEPSREERAVLNPNLKHHDQEATTSEVAKTVVQQSVCSNTAGITQSAPPENSQNTPGAAESSNESDTVAKVEGDLPQGIERVQGDSPQEPDGVDQMESVGKTESQNDASAAVPQLSTGHSTADPQQAQIDDDLPRQLPNQEEKSEVKTEESVQDGISEKHAGTSKSGEMRDVDQSTVSADAIATPEKSHKKSSKKRKHKHSRKRSKSRERSTSHKRRKESETFVPNHQRDQSESSGDEEESQNGFDVEQARARIPKGCSIRHEAEQKKELRDGEHIAKGKKFTKIFRSTLEAHQLTALSWMVNREKDKMRSVDGGILADKMGMGKTVTSLACIAANRPPKKDRKISAQATLVVVPNRTVANQWLAEAKRHWNEEASSAVILHTGNDDDHLLAQYERQLIVLATYAQVRNSFPKEEVMESLHAQYADDQDMLRQEFKRRAKFLFRIKWFRVIFDEGHAATKWNGRTLDACTRIQAKHRWVLSGTPVQNKPIGEAKNDAENGGIGNWRTNLALSEFYSYASLVCCEYRGRRRVFRSEYIVKNATNDDFDSLASTLMYRRTADEKLNIPPTIHQEVYIEVSQEEQMICNAIVSYFKDLEEKHKKDKEREGMPIFENEQDEDEVEDIKPEEQGEEEDEEEGEGVEKKGKKSKIRASKQLRLRQALSHPYCLEGIFLGNYLSEDELKSLASDLNSMSDKKTIIEQLEADENWAEHLGQYQKGLDILKSHKEAFLGGVFDMSKLMDLIILQRTVNVQKCGGAACESQNLSRFKCGHMYCDQCLGQLTIRRSSLPEAERSGDLKCSSDGCGQDLSFVERVTTLAQLASVVNKDKNYVEIGRDWLKNTVQARQERSQFFIASSSFYGPRIVPPPSSRLTATMAVVMTWLTEAPQDKIIIFTQFITTLKVVGYQLETLGIKFVYYSGASTKQKQEHAMHAFRNDPDTMVMVSTLKSGGQSHNLTVANRVIIVDLWWNKEAEKQAIGRVVRIGQEKETFSVRIVTKHSMDDRVIKVQTGKEAMVARILQDDGHKRTEVDDERLEQIFERKEGEQSRSRKRKRREDPFESRGGDDMAF</sequence>
<dbReference type="InterPro" id="IPR049730">
    <property type="entry name" value="SNF2/RAD54-like_C"/>
</dbReference>
<evidence type="ECO:0000256" key="1">
    <source>
        <dbReference type="ARBA" id="ARBA00022741"/>
    </source>
</evidence>
<dbReference type="CDD" id="cd18008">
    <property type="entry name" value="DEXDc_SHPRH-like"/>
    <property type="match status" value="1"/>
</dbReference>
<dbReference type="Gene3D" id="3.40.50.300">
    <property type="entry name" value="P-loop containing nucleotide triphosphate hydrolases"/>
    <property type="match status" value="1"/>
</dbReference>
<feature type="region of interest" description="Disordered" evidence="5">
    <location>
        <begin position="670"/>
        <end position="716"/>
    </location>
</feature>
<feature type="region of interest" description="Disordered" evidence="5">
    <location>
        <begin position="1105"/>
        <end position="1137"/>
    </location>
</feature>
<dbReference type="InterPro" id="IPR000330">
    <property type="entry name" value="SNF2_N"/>
</dbReference>
<feature type="domain" description="Helicase ATP-binding" evidence="6">
    <location>
        <begin position="376"/>
        <end position="572"/>
    </location>
</feature>
<dbReference type="GO" id="GO:0004386">
    <property type="term" value="F:helicase activity"/>
    <property type="evidence" value="ECO:0007669"/>
    <property type="project" value="UniProtKB-KW"/>
</dbReference>
<dbReference type="GO" id="GO:0005634">
    <property type="term" value="C:nucleus"/>
    <property type="evidence" value="ECO:0007669"/>
    <property type="project" value="TreeGrafter"/>
</dbReference>
<evidence type="ECO:0000256" key="3">
    <source>
        <dbReference type="ARBA" id="ARBA00022806"/>
    </source>
</evidence>
<feature type="domain" description="Helicase C-terminal" evidence="7">
    <location>
        <begin position="943"/>
        <end position="1104"/>
    </location>
</feature>
<dbReference type="SUPFAM" id="SSF52540">
    <property type="entry name" value="P-loop containing nucleoside triphosphate hydrolases"/>
    <property type="match status" value="2"/>
</dbReference>
<accession>A0AAE1ICT3</accession>
<keyword evidence="9" id="KW-1185">Reference proteome</keyword>
<evidence type="ECO:0000256" key="2">
    <source>
        <dbReference type="ARBA" id="ARBA00022801"/>
    </source>
</evidence>